<evidence type="ECO:0000313" key="2">
    <source>
        <dbReference type="EMBL" id="SDU46949.1"/>
    </source>
</evidence>
<feature type="domain" description="Ferric siderophore reductase C-terminal" evidence="1">
    <location>
        <begin position="183"/>
        <end position="201"/>
    </location>
</feature>
<keyword evidence="3" id="KW-1185">Reference proteome</keyword>
<dbReference type="Pfam" id="PF11575">
    <property type="entry name" value="FhuF_C"/>
    <property type="match status" value="1"/>
</dbReference>
<reference evidence="3" key="1">
    <citation type="submission" date="2016-10" db="EMBL/GenBank/DDBJ databases">
        <authorList>
            <person name="Varghese N."/>
            <person name="Submissions S."/>
        </authorList>
    </citation>
    <scope>NUCLEOTIDE SEQUENCE [LARGE SCALE GENOMIC DNA]</scope>
    <source>
        <strain evidence="3">DSM 45079</strain>
    </source>
</reference>
<dbReference type="AlphaFoldDB" id="A0A1H2IS31"/>
<accession>A0A1H2IS31</accession>
<evidence type="ECO:0000259" key="1">
    <source>
        <dbReference type="Pfam" id="PF11575"/>
    </source>
</evidence>
<protein>
    <submittedName>
        <fullName evidence="2">FhuF 2Fe-2S C-terminal domain-containing protein</fullName>
    </submittedName>
</protein>
<dbReference type="STRING" id="419479.SAMN04488563_1963"/>
<dbReference type="RefSeq" id="WP_046770298.1">
    <property type="nucleotide sequence ID" value="NZ_LBMC01000019.1"/>
</dbReference>
<dbReference type="InterPro" id="IPR024726">
    <property type="entry name" value="FhuF_C"/>
</dbReference>
<dbReference type="Proteomes" id="UP000182977">
    <property type="component" value="Chromosome I"/>
</dbReference>
<organism evidence="2 3">
    <name type="scientific">Jiangella alkaliphila</name>
    <dbReference type="NCBI Taxonomy" id="419479"/>
    <lineage>
        <taxon>Bacteria</taxon>
        <taxon>Bacillati</taxon>
        <taxon>Actinomycetota</taxon>
        <taxon>Actinomycetes</taxon>
        <taxon>Jiangellales</taxon>
        <taxon>Jiangellaceae</taxon>
        <taxon>Jiangella</taxon>
    </lineage>
</organism>
<name>A0A1H2IS31_9ACTN</name>
<sequence>MGDMDAALRRVVDRTPYYAVRIGAAAGGRPAADLRRPDVTTALIGEMGRRIGTDEARVAVSTLFLGYAARLWCLALGTAQLTGRSLDLAPETLGWSSAAGTLTLHCPAPSPGGTPAEEVVDRQLTPLVEAWSRWIAPGALWGNAASAVRGAGIVLGAPATPLIEQALAHPLLADRLEPVTHRRRSCCLFYRARAGGYCGDCSLTPH</sequence>
<dbReference type="OrthoDB" id="3290158at2"/>
<dbReference type="GO" id="GO:0051537">
    <property type="term" value="F:2 iron, 2 sulfur cluster binding"/>
    <property type="evidence" value="ECO:0007669"/>
    <property type="project" value="InterPro"/>
</dbReference>
<gene>
    <name evidence="2" type="ORF">SAMN04488563_1963</name>
</gene>
<evidence type="ECO:0000313" key="3">
    <source>
        <dbReference type="Proteomes" id="UP000182977"/>
    </source>
</evidence>
<dbReference type="EMBL" id="LT629791">
    <property type="protein sequence ID" value="SDU46949.1"/>
    <property type="molecule type" value="Genomic_DNA"/>
</dbReference>
<proteinExistence type="predicted"/>